<dbReference type="Gene3D" id="3.40.1280.10">
    <property type="match status" value="2"/>
</dbReference>
<feature type="compositionally biased region" description="Basic and acidic residues" evidence="2">
    <location>
        <begin position="187"/>
        <end position="199"/>
    </location>
</feature>
<evidence type="ECO:0000256" key="2">
    <source>
        <dbReference type="SAM" id="MobiDB-lite"/>
    </source>
</evidence>
<gene>
    <name evidence="3" type="ORF">MPDQ_002488</name>
</gene>
<dbReference type="Pfam" id="PF02598">
    <property type="entry name" value="Methyltrn_RNA_3"/>
    <property type="match status" value="1"/>
</dbReference>
<evidence type="ECO:0000313" key="4">
    <source>
        <dbReference type="Proteomes" id="UP000319663"/>
    </source>
</evidence>
<feature type="compositionally biased region" description="Low complexity" evidence="2">
    <location>
        <begin position="200"/>
        <end position="215"/>
    </location>
</feature>
<dbReference type="InterPro" id="IPR029028">
    <property type="entry name" value="Alpha/beta_knot_MTases"/>
</dbReference>
<dbReference type="Proteomes" id="UP000319663">
    <property type="component" value="Unassembled WGS sequence"/>
</dbReference>
<dbReference type="InterPro" id="IPR029026">
    <property type="entry name" value="tRNA_m1G_MTases_N"/>
</dbReference>
<protein>
    <submittedName>
        <fullName evidence="3">Uncharacterized protein</fullName>
    </submittedName>
</protein>
<proteinExistence type="inferred from homology"/>
<feature type="region of interest" description="Disordered" evidence="2">
    <location>
        <begin position="417"/>
        <end position="436"/>
    </location>
</feature>
<reference evidence="3 4" key="1">
    <citation type="submission" date="2019-06" db="EMBL/GenBank/DDBJ databases">
        <title>Wine fermentation using esterase from Monascus purpureus.</title>
        <authorList>
            <person name="Geng C."/>
            <person name="Zhang Y."/>
        </authorList>
    </citation>
    <scope>NUCLEOTIDE SEQUENCE [LARGE SCALE GENOMIC DNA]</scope>
    <source>
        <strain evidence="3">HQ1</strain>
    </source>
</reference>
<sequence>MRQPNFKKRKKSPDHDIIHHADGEDLCTAKPSAVFTPTGGRTHTLSVAIPGSIVANVPSLEQKTYLAGAIARALAVFCVDEVVVFDDFDSYGNNGNAESGRKVTLQNRKQPWNGYTANSDPSHFLAHLLSYLETPPYLRKYLFPMHPNLRTAGMLPSLDMPHHLRQNEWCDYREGVVISRRNSGSEGKGRKSSKDHGENYDNNTNHTNDHNQNGDTAVTVIDTGLHQKVMLRDIELPERARVTVRFFSQDQQIQAEPVHSSTPRQEAGYYWGYYVRRCRSLSAVFTECPFDGGYDLSFGTSERGVPVSDIMNGQYDDKRINGGGSKGDDDDGDTTAVFPDYKHLLVVFGGVAGIEVAVRNDRQLRGMSMRPVDANKLFDYWVNLLPGQGSRTIRTEEAVWLGLTSLRRLVERKNHGYGYRHTDGPVNQKRRTRGDY</sequence>
<evidence type="ECO:0000313" key="3">
    <source>
        <dbReference type="EMBL" id="TQB68980.1"/>
    </source>
</evidence>
<dbReference type="AlphaFoldDB" id="A0A507QPN4"/>
<feature type="region of interest" description="Disordered" evidence="2">
    <location>
        <begin position="181"/>
        <end position="215"/>
    </location>
</feature>
<dbReference type="PANTHER" id="PTHR12150">
    <property type="entry name" value="CLASS IV SAM-BINDING METHYLTRANSFERASE-RELATED"/>
    <property type="match status" value="1"/>
</dbReference>
<accession>A0A507QPN4</accession>
<dbReference type="SUPFAM" id="SSF75217">
    <property type="entry name" value="alpha/beta knot"/>
    <property type="match status" value="1"/>
</dbReference>
<dbReference type="PANTHER" id="PTHR12150:SF13">
    <property type="entry name" value="METHYLTRANSFERASE C9ORF114-RELATED"/>
    <property type="match status" value="1"/>
</dbReference>
<dbReference type="EMBL" id="VIFY01000179">
    <property type="protein sequence ID" value="TQB68980.1"/>
    <property type="molecule type" value="Genomic_DNA"/>
</dbReference>
<name>A0A507QPN4_MONPU</name>
<organism evidence="3 4">
    <name type="scientific">Monascus purpureus</name>
    <name type="common">Red mold</name>
    <name type="synonym">Monascus anka</name>
    <dbReference type="NCBI Taxonomy" id="5098"/>
    <lineage>
        <taxon>Eukaryota</taxon>
        <taxon>Fungi</taxon>
        <taxon>Dikarya</taxon>
        <taxon>Ascomycota</taxon>
        <taxon>Pezizomycotina</taxon>
        <taxon>Eurotiomycetes</taxon>
        <taxon>Eurotiomycetidae</taxon>
        <taxon>Eurotiales</taxon>
        <taxon>Aspergillaceae</taxon>
        <taxon>Monascus</taxon>
    </lineage>
</organism>
<dbReference type="STRING" id="5098.A0A507QPN4"/>
<dbReference type="CDD" id="cd18086">
    <property type="entry name" value="HsC9orf114-like"/>
    <property type="match status" value="1"/>
</dbReference>
<comment type="similarity">
    <text evidence="1">Belongs to the class IV-like SAM-binding methyltransferase superfamily.</text>
</comment>
<dbReference type="InterPro" id="IPR003750">
    <property type="entry name" value="Put_MeTrfase-C9orf114-like"/>
</dbReference>
<dbReference type="OrthoDB" id="70823at2759"/>
<evidence type="ECO:0000256" key="1">
    <source>
        <dbReference type="ARBA" id="ARBA00009841"/>
    </source>
</evidence>
<comment type="caution">
    <text evidence="3">The sequence shown here is derived from an EMBL/GenBank/DDBJ whole genome shotgun (WGS) entry which is preliminary data.</text>
</comment>
<keyword evidence="4" id="KW-1185">Reference proteome</keyword>